<name>A0A6A5XB61_9PLEO</name>
<feature type="transmembrane region" description="Helical" evidence="6">
    <location>
        <begin position="447"/>
        <end position="466"/>
    </location>
</feature>
<dbReference type="FunFam" id="1.20.1250.20:FF:000057">
    <property type="entry name" value="MFS general substrate transporter"/>
    <property type="match status" value="1"/>
</dbReference>
<dbReference type="PANTHER" id="PTHR43791">
    <property type="entry name" value="PERMEASE-RELATED"/>
    <property type="match status" value="1"/>
</dbReference>
<gene>
    <name evidence="7" type="ORF">BU24DRAFT_357242</name>
</gene>
<dbReference type="SUPFAM" id="SSF103473">
    <property type="entry name" value="MFS general substrate transporter"/>
    <property type="match status" value="1"/>
</dbReference>
<evidence type="ECO:0000256" key="5">
    <source>
        <dbReference type="ARBA" id="ARBA00023136"/>
    </source>
</evidence>
<dbReference type="InterPro" id="IPR036259">
    <property type="entry name" value="MFS_trans_sf"/>
</dbReference>
<keyword evidence="2" id="KW-0813">Transport</keyword>
<keyword evidence="5 6" id="KW-0472">Membrane</keyword>
<dbReference type="Gene3D" id="1.20.1250.20">
    <property type="entry name" value="MFS general substrate transporter like domains"/>
    <property type="match status" value="2"/>
</dbReference>
<evidence type="ECO:0000313" key="8">
    <source>
        <dbReference type="Proteomes" id="UP000799778"/>
    </source>
</evidence>
<evidence type="ECO:0000256" key="2">
    <source>
        <dbReference type="ARBA" id="ARBA00022448"/>
    </source>
</evidence>
<dbReference type="OrthoDB" id="2985014at2759"/>
<evidence type="ECO:0000256" key="1">
    <source>
        <dbReference type="ARBA" id="ARBA00004141"/>
    </source>
</evidence>
<dbReference type="AlphaFoldDB" id="A0A6A5XB61"/>
<evidence type="ECO:0000313" key="7">
    <source>
        <dbReference type="EMBL" id="KAF2010004.1"/>
    </source>
</evidence>
<dbReference type="RefSeq" id="XP_033378343.1">
    <property type="nucleotide sequence ID" value="XM_033523940.1"/>
</dbReference>
<keyword evidence="4 6" id="KW-1133">Transmembrane helix</keyword>
<feature type="transmembrane region" description="Helical" evidence="6">
    <location>
        <begin position="354"/>
        <end position="375"/>
    </location>
</feature>
<accession>A0A6A5XB61</accession>
<organism evidence="7 8">
    <name type="scientific">Aaosphaeria arxii CBS 175.79</name>
    <dbReference type="NCBI Taxonomy" id="1450172"/>
    <lineage>
        <taxon>Eukaryota</taxon>
        <taxon>Fungi</taxon>
        <taxon>Dikarya</taxon>
        <taxon>Ascomycota</taxon>
        <taxon>Pezizomycotina</taxon>
        <taxon>Dothideomycetes</taxon>
        <taxon>Pleosporomycetidae</taxon>
        <taxon>Pleosporales</taxon>
        <taxon>Pleosporales incertae sedis</taxon>
        <taxon>Aaosphaeria</taxon>
    </lineage>
</organism>
<protein>
    <submittedName>
        <fullName evidence="7">Putative pantothenate transporter</fullName>
    </submittedName>
</protein>
<dbReference type="GO" id="GO:0022857">
    <property type="term" value="F:transmembrane transporter activity"/>
    <property type="evidence" value="ECO:0007669"/>
    <property type="project" value="InterPro"/>
</dbReference>
<keyword evidence="8" id="KW-1185">Reference proteome</keyword>
<evidence type="ECO:0000256" key="3">
    <source>
        <dbReference type="ARBA" id="ARBA00022692"/>
    </source>
</evidence>
<feature type="transmembrane region" description="Helical" evidence="6">
    <location>
        <begin position="156"/>
        <end position="175"/>
    </location>
</feature>
<comment type="subcellular location">
    <subcellularLocation>
        <location evidence="1">Membrane</location>
        <topology evidence="1">Multi-pass membrane protein</topology>
    </subcellularLocation>
</comment>
<feature type="transmembrane region" description="Helical" evidence="6">
    <location>
        <begin position="414"/>
        <end position="435"/>
    </location>
</feature>
<dbReference type="InterPro" id="IPR011701">
    <property type="entry name" value="MFS"/>
</dbReference>
<feature type="transmembrane region" description="Helical" evidence="6">
    <location>
        <begin position="187"/>
        <end position="207"/>
    </location>
</feature>
<dbReference type="GeneID" id="54281337"/>
<dbReference type="GO" id="GO:0016020">
    <property type="term" value="C:membrane"/>
    <property type="evidence" value="ECO:0007669"/>
    <property type="project" value="UniProtKB-SubCell"/>
</dbReference>
<feature type="transmembrane region" description="Helical" evidence="6">
    <location>
        <begin position="131"/>
        <end position="150"/>
    </location>
</feature>
<dbReference type="Pfam" id="PF07690">
    <property type="entry name" value="MFS_1"/>
    <property type="match status" value="1"/>
</dbReference>
<feature type="transmembrane region" description="Helical" evidence="6">
    <location>
        <begin position="381"/>
        <end position="402"/>
    </location>
</feature>
<sequence>MHNPEANHQLSQDETLKKFETENLTRLDDERAEDRQLLSHEEEKKLLRRVDLRLMVLCAVIFMIKNVDANNAANARIMNKGTPRNILTQLEMTGDEYNFVNTIYFIPFIVFEIPSNLIVKKMLPSRFQSRIMVTWGIALACHAAVTTKGGLYTARFFLGLCEAGMFPGIVLQMTYWYRADEMTWRFLIFYSFEFFANVVSALLAFGFDHMNGMKGLSGWQWFFLLEGVFTVAFGILIWFILPDFPDQAKWLTEKEKAFLKARLPANAPRSDEVNFNWKEIVETLKDQRLWLFTLMWATKTVGSSGLSFYLPEIVSTLKLTSIAQSQLLTIPSSVLPILLIAGQTFLTWKRNVPYPIIPFVYMSITLICYAVLYTYPNVGGVYAATVIAASVSLAWFSSAWPWRLQTTSKATGSAFAIAFSNSLGQIGSVVGPQIFRVKYAPRYSTSFGIAMGFTVICLVTIAYTWWVTRETERQTRYIQKQRIAAARNGGFITQDVDINADFRNRKDGAA</sequence>
<feature type="transmembrane region" description="Helical" evidence="6">
    <location>
        <begin position="99"/>
        <end position="119"/>
    </location>
</feature>
<reference evidence="7" key="1">
    <citation type="journal article" date="2020" name="Stud. Mycol.">
        <title>101 Dothideomycetes genomes: a test case for predicting lifestyles and emergence of pathogens.</title>
        <authorList>
            <person name="Haridas S."/>
            <person name="Albert R."/>
            <person name="Binder M."/>
            <person name="Bloem J."/>
            <person name="Labutti K."/>
            <person name="Salamov A."/>
            <person name="Andreopoulos B."/>
            <person name="Baker S."/>
            <person name="Barry K."/>
            <person name="Bills G."/>
            <person name="Bluhm B."/>
            <person name="Cannon C."/>
            <person name="Castanera R."/>
            <person name="Culley D."/>
            <person name="Daum C."/>
            <person name="Ezra D."/>
            <person name="Gonzalez J."/>
            <person name="Henrissat B."/>
            <person name="Kuo A."/>
            <person name="Liang C."/>
            <person name="Lipzen A."/>
            <person name="Lutzoni F."/>
            <person name="Magnuson J."/>
            <person name="Mondo S."/>
            <person name="Nolan M."/>
            <person name="Ohm R."/>
            <person name="Pangilinan J."/>
            <person name="Park H.-J."/>
            <person name="Ramirez L."/>
            <person name="Alfaro M."/>
            <person name="Sun H."/>
            <person name="Tritt A."/>
            <person name="Yoshinaga Y."/>
            <person name="Zwiers L.-H."/>
            <person name="Turgeon B."/>
            <person name="Goodwin S."/>
            <person name="Spatafora J."/>
            <person name="Crous P."/>
            <person name="Grigoriev I."/>
        </authorList>
    </citation>
    <scope>NUCLEOTIDE SEQUENCE</scope>
    <source>
        <strain evidence="7">CBS 175.79</strain>
    </source>
</reference>
<dbReference type="EMBL" id="ML978077">
    <property type="protein sequence ID" value="KAF2010004.1"/>
    <property type="molecule type" value="Genomic_DNA"/>
</dbReference>
<evidence type="ECO:0000256" key="4">
    <source>
        <dbReference type="ARBA" id="ARBA00022989"/>
    </source>
</evidence>
<dbReference type="Proteomes" id="UP000799778">
    <property type="component" value="Unassembled WGS sequence"/>
</dbReference>
<keyword evidence="3 6" id="KW-0812">Transmembrane</keyword>
<evidence type="ECO:0000256" key="6">
    <source>
        <dbReference type="SAM" id="Phobius"/>
    </source>
</evidence>
<feature type="transmembrane region" description="Helical" evidence="6">
    <location>
        <begin position="219"/>
        <end position="241"/>
    </location>
</feature>
<proteinExistence type="predicted"/>
<dbReference type="PANTHER" id="PTHR43791:SF91">
    <property type="entry name" value="MAJOR FACILITATOR SUPERFAMILY (MFS) PROFILE DOMAIN-CONTAINING PROTEIN-RELATED"/>
    <property type="match status" value="1"/>
</dbReference>